<dbReference type="Proteomes" id="UP001356427">
    <property type="component" value="Unassembled WGS sequence"/>
</dbReference>
<sequence>MSLQQECPPSSNISSSSQGQRCSLTTMSPTSSRRARAGRCVRRTRPRSSLTMWSSPCPYCRSYSCKETRTPEDQMVTGVSAGSGSQGRPVCDGVLEESQRQQLEAVSYSSRYTLGLFYKAQAHIDVPWAAKYVSNNPCICFIAIDDKKCNLGGQGAGGAYHPGGAEQAAAWLATARQHQVPEVEILTGDELGGRLPRADDAAVPAYVGVWGRRLHTFQFRQLYRVCPEGV</sequence>
<gene>
    <name evidence="2" type="ORF">J4Q44_G00279560</name>
</gene>
<keyword evidence="3" id="KW-1185">Reference proteome</keyword>
<protein>
    <submittedName>
        <fullName evidence="2">Uncharacterized protein</fullName>
    </submittedName>
</protein>
<organism evidence="2 3">
    <name type="scientific">Coregonus suidteri</name>
    <dbReference type="NCBI Taxonomy" id="861788"/>
    <lineage>
        <taxon>Eukaryota</taxon>
        <taxon>Metazoa</taxon>
        <taxon>Chordata</taxon>
        <taxon>Craniata</taxon>
        <taxon>Vertebrata</taxon>
        <taxon>Euteleostomi</taxon>
        <taxon>Actinopterygii</taxon>
        <taxon>Neopterygii</taxon>
        <taxon>Teleostei</taxon>
        <taxon>Protacanthopterygii</taxon>
        <taxon>Salmoniformes</taxon>
        <taxon>Salmonidae</taxon>
        <taxon>Coregoninae</taxon>
        <taxon>Coregonus</taxon>
    </lineage>
</organism>
<feature type="region of interest" description="Disordered" evidence="1">
    <location>
        <begin position="1"/>
        <end position="43"/>
    </location>
</feature>
<evidence type="ECO:0000313" key="3">
    <source>
        <dbReference type="Proteomes" id="UP001356427"/>
    </source>
</evidence>
<proteinExistence type="predicted"/>
<comment type="caution">
    <text evidence="2">The sequence shown here is derived from an EMBL/GenBank/DDBJ whole genome shotgun (WGS) entry which is preliminary data.</text>
</comment>
<feature type="compositionally biased region" description="Polar residues" evidence="1">
    <location>
        <begin position="18"/>
        <end position="32"/>
    </location>
</feature>
<dbReference type="AlphaFoldDB" id="A0AAN8L1N0"/>
<dbReference type="InterPro" id="IPR040174">
    <property type="entry name" value="RNLS"/>
</dbReference>
<dbReference type="PANTHER" id="PTHR23357:SF1">
    <property type="entry name" value="RENALASE"/>
    <property type="match status" value="1"/>
</dbReference>
<feature type="compositionally biased region" description="Basic residues" evidence="1">
    <location>
        <begin position="33"/>
        <end position="43"/>
    </location>
</feature>
<dbReference type="GO" id="GO:0016651">
    <property type="term" value="F:oxidoreductase activity, acting on NAD(P)H"/>
    <property type="evidence" value="ECO:0007669"/>
    <property type="project" value="InterPro"/>
</dbReference>
<evidence type="ECO:0000313" key="2">
    <source>
        <dbReference type="EMBL" id="KAK6301903.1"/>
    </source>
</evidence>
<name>A0AAN8L1N0_9TELE</name>
<reference evidence="2 3" key="1">
    <citation type="submission" date="2021-04" db="EMBL/GenBank/DDBJ databases">
        <authorList>
            <person name="De Guttry C."/>
            <person name="Zahm M."/>
            <person name="Klopp C."/>
            <person name="Cabau C."/>
            <person name="Louis A."/>
            <person name="Berthelot C."/>
            <person name="Parey E."/>
            <person name="Roest Crollius H."/>
            <person name="Montfort J."/>
            <person name="Robinson-Rechavi M."/>
            <person name="Bucao C."/>
            <person name="Bouchez O."/>
            <person name="Gislard M."/>
            <person name="Lluch J."/>
            <person name="Milhes M."/>
            <person name="Lampietro C."/>
            <person name="Lopez Roques C."/>
            <person name="Donnadieu C."/>
            <person name="Braasch I."/>
            <person name="Desvignes T."/>
            <person name="Postlethwait J."/>
            <person name="Bobe J."/>
            <person name="Wedekind C."/>
            <person name="Guiguen Y."/>
        </authorList>
    </citation>
    <scope>NUCLEOTIDE SEQUENCE [LARGE SCALE GENOMIC DNA]</scope>
    <source>
        <strain evidence="2">Cs_M1</strain>
        <tissue evidence="2">Blood</tissue>
    </source>
</reference>
<dbReference type="GO" id="GO:0005576">
    <property type="term" value="C:extracellular region"/>
    <property type="evidence" value="ECO:0007669"/>
    <property type="project" value="TreeGrafter"/>
</dbReference>
<dbReference type="EMBL" id="JAGTTL010000026">
    <property type="protein sequence ID" value="KAK6301903.1"/>
    <property type="molecule type" value="Genomic_DNA"/>
</dbReference>
<dbReference type="PANTHER" id="PTHR23357">
    <property type="entry name" value="RENALASE"/>
    <property type="match status" value="1"/>
</dbReference>
<accession>A0AAN8L1N0</accession>
<evidence type="ECO:0000256" key="1">
    <source>
        <dbReference type="SAM" id="MobiDB-lite"/>
    </source>
</evidence>
<dbReference type="Gene3D" id="3.90.660.10">
    <property type="match status" value="1"/>
</dbReference>